<keyword evidence="4" id="KW-1185">Reference proteome</keyword>
<gene>
    <name evidence="3" type="ORF">C7460_111157</name>
</gene>
<evidence type="ECO:0000256" key="2">
    <source>
        <dbReference type="SAM" id="Phobius"/>
    </source>
</evidence>
<keyword evidence="1" id="KW-0175">Coiled coil</keyword>
<evidence type="ECO:0000313" key="4">
    <source>
        <dbReference type="Proteomes" id="UP000256779"/>
    </source>
</evidence>
<keyword evidence="2" id="KW-1133">Transmembrane helix</keyword>
<evidence type="ECO:0000313" key="3">
    <source>
        <dbReference type="EMBL" id="RED98015.1"/>
    </source>
</evidence>
<organism evidence="3 4">
    <name type="scientific">Marinoscillum furvescens DSM 4134</name>
    <dbReference type="NCBI Taxonomy" id="1122208"/>
    <lineage>
        <taxon>Bacteria</taxon>
        <taxon>Pseudomonadati</taxon>
        <taxon>Bacteroidota</taxon>
        <taxon>Cytophagia</taxon>
        <taxon>Cytophagales</taxon>
        <taxon>Reichenbachiellaceae</taxon>
        <taxon>Marinoscillum</taxon>
    </lineage>
</organism>
<dbReference type="EMBL" id="QREG01000011">
    <property type="protein sequence ID" value="RED98015.1"/>
    <property type="molecule type" value="Genomic_DNA"/>
</dbReference>
<comment type="caution">
    <text evidence="3">The sequence shown here is derived from an EMBL/GenBank/DDBJ whole genome shotgun (WGS) entry which is preliminary data.</text>
</comment>
<sequence>MKLIGYISVIVIFFGTLFIIDHYTGHDKPAIISEEAVEPDLHLSNSKLYFQEHAHERSLQQLDAAIDAIREIEQDIDEESRKKVEASVVELEEIKDEMAHGNFDLQKFNDASVKALNALTYAELKITEHFVESHEKSKAKLALKYGMVHVKNALMFSQGKKKEYEIHIYSEIDSLMENQSLTDQEIIDKLESMLKELDESGL</sequence>
<proteinExistence type="predicted"/>
<dbReference type="Proteomes" id="UP000256779">
    <property type="component" value="Unassembled WGS sequence"/>
</dbReference>
<reference evidence="3 4" key="1">
    <citation type="submission" date="2018-07" db="EMBL/GenBank/DDBJ databases">
        <title>Genomic Encyclopedia of Type Strains, Phase IV (KMG-IV): sequencing the most valuable type-strain genomes for metagenomic binning, comparative biology and taxonomic classification.</title>
        <authorList>
            <person name="Goeker M."/>
        </authorList>
    </citation>
    <scope>NUCLEOTIDE SEQUENCE [LARGE SCALE GENOMIC DNA]</scope>
    <source>
        <strain evidence="3 4">DSM 4134</strain>
    </source>
</reference>
<name>A0A3D9L1U7_MARFU</name>
<feature type="transmembrane region" description="Helical" evidence="2">
    <location>
        <begin position="6"/>
        <end position="24"/>
    </location>
</feature>
<keyword evidence="2" id="KW-0812">Transmembrane</keyword>
<dbReference type="AlphaFoldDB" id="A0A3D9L1U7"/>
<evidence type="ECO:0000256" key="1">
    <source>
        <dbReference type="SAM" id="Coils"/>
    </source>
</evidence>
<accession>A0A3D9L1U7</accession>
<dbReference type="RefSeq" id="WP_115868536.1">
    <property type="nucleotide sequence ID" value="NZ_QREG01000011.1"/>
</dbReference>
<feature type="coiled-coil region" evidence="1">
    <location>
        <begin position="55"/>
        <end position="82"/>
    </location>
</feature>
<keyword evidence="2" id="KW-0472">Membrane</keyword>
<protein>
    <submittedName>
        <fullName evidence="3">Uncharacterized protein</fullName>
    </submittedName>
</protein>